<feature type="domain" description="DUF5071" evidence="1">
    <location>
        <begin position="8"/>
        <end position="124"/>
    </location>
</feature>
<dbReference type="CDD" id="cd11743">
    <property type="entry name" value="Cthe_2751_like"/>
    <property type="match status" value="1"/>
</dbReference>
<gene>
    <name evidence="2" type="ORF">FEF09_22345</name>
</gene>
<sequence length="134" mass="15196">MENKQLYIPQTKGDDAAVALLQTMTVEQIRDDVPVLLEWLQDLNWPVAPAVNDYFVPYVNEIKDEIQAIFQTGDEGWKYNVLCLLGDAPYKLDEVLILSMQRMLSAPTPGEKEEEIDLLAADILQRQAALKYNG</sequence>
<protein>
    <submittedName>
        <fullName evidence="2">DUF5071 domain-containing protein</fullName>
    </submittedName>
</protein>
<dbReference type="RefSeq" id="WP_146307163.1">
    <property type="nucleotide sequence ID" value="NZ_VOHS01000030.1"/>
</dbReference>
<evidence type="ECO:0000313" key="3">
    <source>
        <dbReference type="Proteomes" id="UP000318815"/>
    </source>
</evidence>
<keyword evidence="3" id="KW-1185">Reference proteome</keyword>
<dbReference type="OrthoDB" id="1846249at2"/>
<comment type="caution">
    <text evidence="2">The sequence shown here is derived from an EMBL/GenBank/DDBJ whole genome shotgun (WGS) entry which is preliminary data.</text>
</comment>
<proteinExistence type="predicted"/>
<organism evidence="2 3">
    <name type="scientific">Chitinophaga pinensis</name>
    <dbReference type="NCBI Taxonomy" id="79329"/>
    <lineage>
        <taxon>Bacteria</taxon>
        <taxon>Pseudomonadati</taxon>
        <taxon>Bacteroidota</taxon>
        <taxon>Chitinophagia</taxon>
        <taxon>Chitinophagales</taxon>
        <taxon>Chitinophagaceae</taxon>
        <taxon>Chitinophaga</taxon>
    </lineage>
</organism>
<reference evidence="2 3" key="1">
    <citation type="submission" date="2019-08" db="EMBL/GenBank/DDBJ databases">
        <title>Whole genome sequencing of chitin degrading bacteria Chitinophaga pinensis YS16.</title>
        <authorList>
            <person name="Singh R.P."/>
            <person name="Manchanda G."/>
            <person name="Maurya I.K."/>
            <person name="Joshi N.K."/>
            <person name="Srivastava A.K."/>
        </authorList>
    </citation>
    <scope>NUCLEOTIDE SEQUENCE [LARGE SCALE GENOMIC DNA]</scope>
    <source>
        <strain evidence="2 3">YS-16</strain>
    </source>
</reference>
<name>A0A5C6LMP7_9BACT</name>
<dbReference type="Pfam" id="PF16804">
    <property type="entry name" value="DUF5071"/>
    <property type="match status" value="1"/>
</dbReference>
<dbReference type="AlphaFoldDB" id="A0A5C6LMP7"/>
<dbReference type="EMBL" id="VOHS01000030">
    <property type="protein sequence ID" value="TWV97401.1"/>
    <property type="molecule type" value="Genomic_DNA"/>
</dbReference>
<accession>A0A5C6LMP7</accession>
<evidence type="ECO:0000259" key="1">
    <source>
        <dbReference type="Pfam" id="PF16804"/>
    </source>
</evidence>
<dbReference type="Gene3D" id="1.25.40.750">
    <property type="entry name" value="Domain of unknown function DUF5071"/>
    <property type="match status" value="1"/>
</dbReference>
<dbReference type="InterPro" id="IPR031837">
    <property type="entry name" value="DUF5071"/>
</dbReference>
<evidence type="ECO:0000313" key="2">
    <source>
        <dbReference type="EMBL" id="TWV97401.1"/>
    </source>
</evidence>
<dbReference type="InterPro" id="IPR038692">
    <property type="entry name" value="Cthe_2751_sf"/>
</dbReference>
<dbReference type="Proteomes" id="UP000318815">
    <property type="component" value="Unassembled WGS sequence"/>
</dbReference>